<accession>A0ACC0CBP0</accession>
<dbReference type="Proteomes" id="UP001060085">
    <property type="component" value="Linkage Group LG01"/>
</dbReference>
<keyword evidence="2" id="KW-1185">Reference proteome</keyword>
<evidence type="ECO:0000313" key="1">
    <source>
        <dbReference type="EMBL" id="KAI5682196.1"/>
    </source>
</evidence>
<proteinExistence type="predicted"/>
<protein>
    <submittedName>
        <fullName evidence="1">Uncharacterized protein</fullName>
    </submittedName>
</protein>
<dbReference type="EMBL" id="CM044701">
    <property type="protein sequence ID" value="KAI5682196.1"/>
    <property type="molecule type" value="Genomic_DNA"/>
</dbReference>
<organism evidence="1 2">
    <name type="scientific">Catharanthus roseus</name>
    <name type="common">Madagascar periwinkle</name>
    <name type="synonym">Vinca rosea</name>
    <dbReference type="NCBI Taxonomy" id="4058"/>
    <lineage>
        <taxon>Eukaryota</taxon>
        <taxon>Viridiplantae</taxon>
        <taxon>Streptophyta</taxon>
        <taxon>Embryophyta</taxon>
        <taxon>Tracheophyta</taxon>
        <taxon>Spermatophyta</taxon>
        <taxon>Magnoliopsida</taxon>
        <taxon>eudicotyledons</taxon>
        <taxon>Gunneridae</taxon>
        <taxon>Pentapetalae</taxon>
        <taxon>asterids</taxon>
        <taxon>lamiids</taxon>
        <taxon>Gentianales</taxon>
        <taxon>Apocynaceae</taxon>
        <taxon>Rauvolfioideae</taxon>
        <taxon>Vinceae</taxon>
        <taxon>Catharanthinae</taxon>
        <taxon>Catharanthus</taxon>
    </lineage>
</organism>
<reference evidence="2" key="1">
    <citation type="journal article" date="2023" name="Nat. Plants">
        <title>Single-cell RNA sequencing provides a high-resolution roadmap for understanding the multicellular compartmentation of specialized metabolism.</title>
        <authorList>
            <person name="Sun S."/>
            <person name="Shen X."/>
            <person name="Li Y."/>
            <person name="Li Y."/>
            <person name="Wang S."/>
            <person name="Li R."/>
            <person name="Zhang H."/>
            <person name="Shen G."/>
            <person name="Guo B."/>
            <person name="Wei J."/>
            <person name="Xu J."/>
            <person name="St-Pierre B."/>
            <person name="Chen S."/>
            <person name="Sun C."/>
        </authorList>
    </citation>
    <scope>NUCLEOTIDE SEQUENCE [LARGE SCALE GENOMIC DNA]</scope>
</reference>
<gene>
    <name evidence="1" type="ORF">M9H77_03424</name>
</gene>
<evidence type="ECO:0000313" key="2">
    <source>
        <dbReference type="Proteomes" id="UP001060085"/>
    </source>
</evidence>
<sequence length="164" mass="18932">MRESYSDISSPLNLLSNKEKFEAQNMENEGSLCYKLYKTISFLASTFFLSFIINIQSQFFNFLTITCGTKLNHGMRKKLSTGYEDTSISLSLNLFSNAMSYLATSCTRRLKTLWLKVSNEEFHDQIEVLEEFTGPPRLIRDIKSSTKSNWKLSATMDDKRSKEE</sequence>
<comment type="caution">
    <text evidence="1">The sequence shown here is derived from an EMBL/GenBank/DDBJ whole genome shotgun (WGS) entry which is preliminary data.</text>
</comment>
<name>A0ACC0CBP0_CATRO</name>